<keyword evidence="5 9" id="KW-0297">G-protein coupled receptor</keyword>
<evidence type="ECO:0000256" key="2">
    <source>
        <dbReference type="ARBA" id="ARBA00022475"/>
    </source>
</evidence>
<evidence type="ECO:0000256" key="8">
    <source>
        <dbReference type="ARBA" id="ARBA00023224"/>
    </source>
</evidence>
<keyword evidence="6 10" id="KW-0472">Membrane</keyword>
<keyword evidence="3 9" id="KW-0812">Transmembrane</keyword>
<dbReference type="InterPro" id="IPR017452">
    <property type="entry name" value="GPCR_Rhodpsn_7TM"/>
</dbReference>
<evidence type="ECO:0000256" key="3">
    <source>
        <dbReference type="ARBA" id="ARBA00022692"/>
    </source>
</evidence>
<evidence type="ECO:0000256" key="10">
    <source>
        <dbReference type="SAM" id="Phobius"/>
    </source>
</evidence>
<feature type="transmembrane region" description="Helical" evidence="10">
    <location>
        <begin position="238"/>
        <end position="258"/>
    </location>
</feature>
<reference evidence="12" key="1">
    <citation type="submission" date="2022-11" db="UniProtKB">
        <authorList>
            <consortium name="EnsemblMetazoa"/>
        </authorList>
    </citation>
    <scope>IDENTIFICATION</scope>
</reference>
<dbReference type="PRINTS" id="PR00237">
    <property type="entry name" value="GPCRRHODOPSN"/>
</dbReference>
<evidence type="ECO:0000256" key="5">
    <source>
        <dbReference type="ARBA" id="ARBA00023040"/>
    </source>
</evidence>
<keyword evidence="7 9" id="KW-0675">Receptor</keyword>
<dbReference type="Gene3D" id="1.20.1070.10">
    <property type="entry name" value="Rhodopsin 7-helix transmembrane proteins"/>
    <property type="match status" value="1"/>
</dbReference>
<dbReference type="RefSeq" id="XP_038052091.1">
    <property type="nucleotide sequence ID" value="XM_038196163.1"/>
</dbReference>
<keyword evidence="8 9" id="KW-0807">Transducer</keyword>
<sequence length="320" mass="36704">MNNSSIVIVDYNEYAQLPYIKALFSTILALTSFLIILGNIFSLIVLYRVRSISEPTRISMISLTIANLCSGLFRSSPGVFAAAMGRWPFRGQLCAVQGVLNHALLTACIWNLLVLCLDRFIAILKPLRYHQIVTAKKALLAVLISWCLAVIGGFTMGPLQTRRPAHYMPEYCSCYYQFQFNPWFYVSFATFVTVPYIVMFFLFTYMFVIARRHAKRIQNGIPNNPEAQVKQPPARKSAITYALVMLFFDISITPMLLLHTYNLIIRTRCYGHFVVTFVFTVLFHSFSFLCLPVFYKRTAAFREELYRIAAKICPFKCCKV</sequence>
<organism evidence="12 13">
    <name type="scientific">Patiria miniata</name>
    <name type="common">Bat star</name>
    <name type="synonym">Asterina miniata</name>
    <dbReference type="NCBI Taxonomy" id="46514"/>
    <lineage>
        <taxon>Eukaryota</taxon>
        <taxon>Metazoa</taxon>
        <taxon>Echinodermata</taxon>
        <taxon>Eleutherozoa</taxon>
        <taxon>Asterozoa</taxon>
        <taxon>Asteroidea</taxon>
        <taxon>Valvatacea</taxon>
        <taxon>Valvatida</taxon>
        <taxon>Asterinidae</taxon>
        <taxon>Patiria</taxon>
    </lineage>
</organism>
<protein>
    <recommendedName>
        <fullName evidence="11">G-protein coupled receptors family 1 profile domain-containing protein</fullName>
    </recommendedName>
</protein>
<dbReference type="EnsemblMetazoa" id="XM_038196163.1">
    <property type="protein sequence ID" value="XP_038052091.1"/>
    <property type="gene ID" value="LOC119724875"/>
</dbReference>
<dbReference type="PROSITE" id="PS50262">
    <property type="entry name" value="G_PROTEIN_RECEP_F1_2"/>
    <property type="match status" value="1"/>
</dbReference>
<dbReference type="PANTHER" id="PTHR24249:SF372">
    <property type="entry name" value="G-PROTEIN COUPLED RECEPTORS FAMILY 1 PROFILE DOMAIN-CONTAINING PROTEIN"/>
    <property type="match status" value="1"/>
</dbReference>
<feature type="transmembrane region" description="Helical" evidence="10">
    <location>
        <begin position="270"/>
        <end position="295"/>
    </location>
</feature>
<dbReference type="GeneID" id="119724875"/>
<comment type="similarity">
    <text evidence="9">Belongs to the G-protein coupled receptor 1 family.</text>
</comment>
<dbReference type="GO" id="GO:0005886">
    <property type="term" value="C:plasma membrane"/>
    <property type="evidence" value="ECO:0007669"/>
    <property type="project" value="UniProtKB-SubCell"/>
</dbReference>
<evidence type="ECO:0000256" key="1">
    <source>
        <dbReference type="ARBA" id="ARBA00004651"/>
    </source>
</evidence>
<evidence type="ECO:0000256" key="7">
    <source>
        <dbReference type="ARBA" id="ARBA00023170"/>
    </source>
</evidence>
<dbReference type="Pfam" id="PF00001">
    <property type="entry name" value="7tm_1"/>
    <property type="match status" value="1"/>
</dbReference>
<name>A0A913ZM02_PATMI</name>
<keyword evidence="4 10" id="KW-1133">Transmembrane helix</keyword>
<dbReference type="OMA" id="RIAAKIC"/>
<feature type="transmembrane region" description="Helical" evidence="10">
    <location>
        <begin position="58"/>
        <end position="75"/>
    </location>
</feature>
<dbReference type="PANTHER" id="PTHR24249">
    <property type="entry name" value="HISTAMINE RECEPTOR-RELATED G-PROTEIN COUPLED RECEPTOR"/>
    <property type="match status" value="1"/>
</dbReference>
<evidence type="ECO:0000313" key="12">
    <source>
        <dbReference type="EnsemblMetazoa" id="XP_038052091.1"/>
    </source>
</evidence>
<comment type="subcellular location">
    <subcellularLocation>
        <location evidence="1">Cell membrane</location>
        <topology evidence="1">Multi-pass membrane protein</topology>
    </subcellularLocation>
</comment>
<dbReference type="SUPFAM" id="SSF81321">
    <property type="entry name" value="Family A G protein-coupled receptor-like"/>
    <property type="match status" value="1"/>
</dbReference>
<dbReference type="CDD" id="cd00637">
    <property type="entry name" value="7tm_classA_rhodopsin-like"/>
    <property type="match status" value="1"/>
</dbReference>
<evidence type="ECO:0000256" key="9">
    <source>
        <dbReference type="RuleBase" id="RU000688"/>
    </source>
</evidence>
<evidence type="ECO:0000256" key="6">
    <source>
        <dbReference type="ARBA" id="ARBA00023136"/>
    </source>
</evidence>
<keyword evidence="13" id="KW-1185">Reference proteome</keyword>
<evidence type="ECO:0000313" key="13">
    <source>
        <dbReference type="Proteomes" id="UP000887568"/>
    </source>
</evidence>
<accession>A0A913ZM02</accession>
<dbReference type="GO" id="GO:0004930">
    <property type="term" value="F:G protein-coupled receptor activity"/>
    <property type="evidence" value="ECO:0007669"/>
    <property type="project" value="UniProtKB-KW"/>
</dbReference>
<dbReference type="InterPro" id="IPR000276">
    <property type="entry name" value="GPCR_Rhodpsn"/>
</dbReference>
<dbReference type="OrthoDB" id="6376512at2759"/>
<evidence type="ECO:0000259" key="11">
    <source>
        <dbReference type="PROSITE" id="PS50262"/>
    </source>
</evidence>
<feature type="transmembrane region" description="Helical" evidence="10">
    <location>
        <begin position="22"/>
        <end position="46"/>
    </location>
</feature>
<dbReference type="Proteomes" id="UP000887568">
    <property type="component" value="Unplaced"/>
</dbReference>
<proteinExistence type="inferred from homology"/>
<feature type="domain" description="G-protein coupled receptors family 1 profile" evidence="11">
    <location>
        <begin position="38"/>
        <end position="295"/>
    </location>
</feature>
<dbReference type="InterPro" id="IPR050569">
    <property type="entry name" value="TAAR"/>
</dbReference>
<evidence type="ECO:0000256" key="4">
    <source>
        <dbReference type="ARBA" id="ARBA00022989"/>
    </source>
</evidence>
<feature type="transmembrane region" description="Helical" evidence="10">
    <location>
        <begin position="183"/>
        <end position="208"/>
    </location>
</feature>
<keyword evidence="2" id="KW-1003">Cell membrane</keyword>
<dbReference type="AlphaFoldDB" id="A0A913ZM02"/>
<feature type="transmembrane region" description="Helical" evidence="10">
    <location>
        <begin position="95"/>
        <end position="117"/>
    </location>
</feature>
<dbReference type="PROSITE" id="PS00237">
    <property type="entry name" value="G_PROTEIN_RECEP_F1_1"/>
    <property type="match status" value="1"/>
</dbReference>
<feature type="transmembrane region" description="Helical" evidence="10">
    <location>
        <begin position="138"/>
        <end position="159"/>
    </location>
</feature>